<evidence type="ECO:0000313" key="4">
    <source>
        <dbReference type="Proteomes" id="UP000726170"/>
    </source>
</evidence>
<comment type="caution">
    <text evidence="3">The sequence shown here is derived from an EMBL/GenBank/DDBJ whole genome shotgun (WGS) entry which is preliminary data.</text>
</comment>
<feature type="chain" id="PRO_5046660789" evidence="1">
    <location>
        <begin position="25"/>
        <end position="416"/>
    </location>
</feature>
<dbReference type="EMBL" id="JAHLQF010000001">
    <property type="protein sequence ID" value="MBU5483693.1"/>
    <property type="molecule type" value="Genomic_DNA"/>
</dbReference>
<evidence type="ECO:0000259" key="2">
    <source>
        <dbReference type="SMART" id="SM00245"/>
    </source>
</evidence>
<feature type="signal peptide" evidence="1">
    <location>
        <begin position="1"/>
        <end position="24"/>
    </location>
</feature>
<organism evidence="3 4">
    <name type="scientific">Clostridium mobile</name>
    <dbReference type="NCBI Taxonomy" id="2841512"/>
    <lineage>
        <taxon>Bacteria</taxon>
        <taxon>Bacillati</taxon>
        <taxon>Bacillota</taxon>
        <taxon>Clostridia</taxon>
        <taxon>Eubacteriales</taxon>
        <taxon>Clostridiaceae</taxon>
        <taxon>Clostridium</taxon>
    </lineage>
</organism>
<reference evidence="3 4" key="1">
    <citation type="submission" date="2021-06" db="EMBL/GenBank/DDBJ databases">
        <authorList>
            <person name="Sun Q."/>
            <person name="Li D."/>
        </authorList>
    </citation>
    <scope>NUCLEOTIDE SEQUENCE [LARGE SCALE GENOMIC DNA]</scope>
    <source>
        <strain evidence="3 4">MSJ-11</strain>
    </source>
</reference>
<dbReference type="SMART" id="SM00245">
    <property type="entry name" value="TSPc"/>
    <property type="match status" value="1"/>
</dbReference>
<dbReference type="InterPro" id="IPR005151">
    <property type="entry name" value="Tail-specific_protease"/>
</dbReference>
<sequence>MKRNFVSKILAASLIMIISISMVACGNSTKPAIAHDRNGKWVNDITYLEEQLPKRHKNLFFKVKKEDFYRDMNELKNKVNDYSDEEIKVQLSKIIASIGDGHTMVYPNIETIYPLKFYWFKEGIYVVDAPEEYKNTLNLKLDKINGKNISEVLELLKPIISHENSPQFKNLAGIYLTMPEILKGLNIINEDEVNMIFLDEKGKEIEVDIKPDKVENIKYIGKMVEDNNNLLYLRNPYINYWYEYIKEDNTLYFQYNSCSDMKEKPFKQFAKEMFDFIDKNNVEKLVIDLRHNGGGNSSIMNPFFEELEKREELNDKDKLYVVVGRKTFSSAILNALTFKNKTQATFIGEPTGGKPNHYGEVKELYLDNTGITVSYSVKYFKNSKEDTDSLMPDINVEPSIIDYINKKDAVIEKILN</sequence>
<dbReference type="PROSITE" id="PS51257">
    <property type="entry name" value="PROKAR_LIPOPROTEIN"/>
    <property type="match status" value="1"/>
</dbReference>
<keyword evidence="1" id="KW-0732">Signal</keyword>
<proteinExistence type="predicted"/>
<dbReference type="RefSeq" id="WP_216438050.1">
    <property type="nucleotide sequence ID" value="NZ_JAHLQF010000001.1"/>
</dbReference>
<protein>
    <submittedName>
        <fullName evidence="3">Peptidase S41</fullName>
    </submittedName>
</protein>
<dbReference type="Proteomes" id="UP000726170">
    <property type="component" value="Unassembled WGS sequence"/>
</dbReference>
<evidence type="ECO:0000313" key="3">
    <source>
        <dbReference type="EMBL" id="MBU5483693.1"/>
    </source>
</evidence>
<gene>
    <name evidence="3" type="ORF">KQI86_05075</name>
</gene>
<keyword evidence="4" id="KW-1185">Reference proteome</keyword>
<feature type="domain" description="Tail specific protease" evidence="2">
    <location>
        <begin position="202"/>
        <end position="397"/>
    </location>
</feature>
<name>A0ABS6EEQ3_9CLOT</name>
<evidence type="ECO:0000256" key="1">
    <source>
        <dbReference type="SAM" id="SignalP"/>
    </source>
</evidence>
<accession>A0ABS6EEQ3</accession>